<evidence type="ECO:0000256" key="1">
    <source>
        <dbReference type="SAM" id="SignalP"/>
    </source>
</evidence>
<evidence type="ECO:0000313" key="2">
    <source>
        <dbReference type="EMBL" id="RSM80697.1"/>
    </source>
</evidence>
<protein>
    <recommendedName>
        <fullName evidence="4">Extracellular repeat, HAF family</fullName>
    </recommendedName>
</protein>
<accession>A0A428Z3Q1</accession>
<evidence type="ECO:0000313" key="3">
    <source>
        <dbReference type="Proteomes" id="UP000287547"/>
    </source>
</evidence>
<evidence type="ECO:0008006" key="4">
    <source>
        <dbReference type="Google" id="ProtNLM"/>
    </source>
</evidence>
<sequence>MRFRRTAVLVCALAVTAGMATPAVAAPKIVELPTLPGATYTYAYDVNSAGVVVGEAYFPDFTGRALRWTRNGQVTELPNLSPGNSSATAINNNGTIVGWSGNQAVQWNTDGTIKVLSPLPGWIGPLRAVDIADNGTVVGNTRDADFKGRAVRYPAHSTVIEELPPLPGRVESFAMDINSSGTVVGDSDTHAARWGPDGRAEAFPTPPTYSNSRAVTIDRRGTALVTAWTPGGAGSHYRWTATGRVIPLPSPADFLLQDVSDTGRIIGAFPDSFERHAATLAPDGTTKELGALPGDIYTMGNAINATGDLVVGYSGSSNGRRPVVWRF</sequence>
<feature type="chain" id="PRO_5019034588" description="Extracellular repeat, HAF family" evidence="1">
    <location>
        <begin position="26"/>
        <end position="327"/>
    </location>
</feature>
<dbReference type="OrthoDB" id="4310309at2"/>
<name>A0A428Z3Q1_KIBAR</name>
<organism evidence="2 3">
    <name type="scientific">Kibdelosporangium aridum</name>
    <dbReference type="NCBI Taxonomy" id="2030"/>
    <lineage>
        <taxon>Bacteria</taxon>
        <taxon>Bacillati</taxon>
        <taxon>Actinomycetota</taxon>
        <taxon>Actinomycetes</taxon>
        <taxon>Pseudonocardiales</taxon>
        <taxon>Pseudonocardiaceae</taxon>
        <taxon>Kibdelosporangium</taxon>
    </lineage>
</organism>
<feature type="signal peptide" evidence="1">
    <location>
        <begin position="1"/>
        <end position="25"/>
    </location>
</feature>
<dbReference type="AlphaFoldDB" id="A0A428Z3Q1"/>
<reference evidence="2 3" key="1">
    <citation type="submission" date="2018-05" db="EMBL/GenBank/DDBJ databases">
        <title>Evolution of GPA BGCs.</title>
        <authorList>
            <person name="Waglechner N."/>
            <person name="Wright G.D."/>
        </authorList>
    </citation>
    <scope>NUCLEOTIDE SEQUENCE [LARGE SCALE GENOMIC DNA]</scope>
    <source>
        <strain evidence="2 3">A82846</strain>
    </source>
</reference>
<proteinExistence type="predicted"/>
<dbReference type="Proteomes" id="UP000287547">
    <property type="component" value="Unassembled WGS sequence"/>
</dbReference>
<dbReference type="SUPFAM" id="SSF63829">
    <property type="entry name" value="Calcium-dependent phosphotriesterase"/>
    <property type="match status" value="1"/>
</dbReference>
<gene>
    <name evidence="2" type="ORF">DMH04_29655</name>
</gene>
<dbReference type="RefSeq" id="WP_037262655.1">
    <property type="nucleotide sequence ID" value="NZ_QHKI01000028.1"/>
</dbReference>
<comment type="caution">
    <text evidence="2">The sequence shown here is derived from an EMBL/GenBank/DDBJ whole genome shotgun (WGS) entry which is preliminary data.</text>
</comment>
<dbReference type="EMBL" id="QHKI01000028">
    <property type="protein sequence ID" value="RSM80697.1"/>
    <property type="molecule type" value="Genomic_DNA"/>
</dbReference>
<keyword evidence="1" id="KW-0732">Signal</keyword>